<dbReference type="GO" id="GO:0019700">
    <property type="term" value="P:organic phosphonate catabolic process"/>
    <property type="evidence" value="ECO:0007669"/>
    <property type="project" value="InterPro"/>
</dbReference>
<gene>
    <name evidence="2" type="primary">phnM</name>
    <name evidence="2" type="ORF">GCM10011452_12900</name>
</gene>
<comment type="caution">
    <text evidence="2">The sequence shown here is derived from an EMBL/GenBank/DDBJ whole genome shotgun (WGS) entry which is preliminary data.</text>
</comment>
<evidence type="ECO:0000259" key="1">
    <source>
        <dbReference type="Pfam" id="PF01979"/>
    </source>
</evidence>
<keyword evidence="3" id="KW-1185">Reference proteome</keyword>
<accession>A0A918IPU8</accession>
<dbReference type="InterPro" id="IPR032466">
    <property type="entry name" value="Metal_Hydrolase"/>
</dbReference>
<dbReference type="InterPro" id="IPR006680">
    <property type="entry name" value="Amidohydro-rel"/>
</dbReference>
<dbReference type="SUPFAM" id="SSF51338">
    <property type="entry name" value="Composite domain of metallo-dependent hydrolases"/>
    <property type="match status" value="1"/>
</dbReference>
<name>A0A918IPU8_9RHOB</name>
<sequence length="393" mass="42696">MPSFLPPLRLTGAEILRDGELQRRSIGIAEGRITRGPLPEVNLSGYLILPGIIDLHGDSFERQVAPRPSAPFPLRAGLAATDREAAAHGLTTAYLAQGWSWEGGHRSPDHAEALAEALAAYRPDSLIDLRLQIRAETRLVSEGDRLIEAVRRHRIDYVVFNDHAEEGLTMARGDPAAFAYWARKLGVKPEQLRERLEAVRTQARAVPRHLCSLAEAFDRMGVIYGSHDDPDGETREFYSMIGARIAEFPTSRRAAVAAHAMMSPVLLGAPNVVRGGSQAGNVSARELIAEGVCDALVSDYHLPALAMAAWALVDRGLLPLPKAWAMISSTPAEILRMTDRGRLDPGMRADLVVVNAETRVVEATIAGGRLAYLAGEAARRFLAQPVPLRLAAE</sequence>
<dbReference type="PIRSF" id="PIRSF038971">
    <property type="entry name" value="PhnM"/>
    <property type="match status" value="1"/>
</dbReference>
<dbReference type="Pfam" id="PF01979">
    <property type="entry name" value="Amidohydro_1"/>
    <property type="match status" value="1"/>
</dbReference>
<dbReference type="InterPro" id="IPR012696">
    <property type="entry name" value="PhnM"/>
</dbReference>
<dbReference type="InterPro" id="IPR011059">
    <property type="entry name" value="Metal-dep_hydrolase_composite"/>
</dbReference>
<dbReference type="Proteomes" id="UP000628984">
    <property type="component" value="Unassembled WGS sequence"/>
</dbReference>
<dbReference type="PANTHER" id="PTHR43135">
    <property type="entry name" value="ALPHA-D-RIBOSE 1-METHYLPHOSPHONATE 5-TRIPHOSPHATE DIPHOSPHATASE"/>
    <property type="match status" value="1"/>
</dbReference>
<dbReference type="Gene3D" id="2.30.40.10">
    <property type="entry name" value="Urease, subunit C, domain 1"/>
    <property type="match status" value="1"/>
</dbReference>
<dbReference type="InterPro" id="IPR051781">
    <property type="entry name" value="Metallo-dep_Hydrolase"/>
</dbReference>
<dbReference type="AlphaFoldDB" id="A0A918IPU8"/>
<evidence type="ECO:0000313" key="3">
    <source>
        <dbReference type="Proteomes" id="UP000628984"/>
    </source>
</evidence>
<reference evidence="2" key="2">
    <citation type="submission" date="2020-09" db="EMBL/GenBank/DDBJ databases">
        <authorList>
            <person name="Sun Q."/>
            <person name="Kim S."/>
        </authorList>
    </citation>
    <scope>NUCLEOTIDE SEQUENCE</scope>
    <source>
        <strain evidence="2">KCTC 23714</strain>
    </source>
</reference>
<reference evidence="2" key="1">
    <citation type="journal article" date="2014" name="Int. J. Syst. Evol. Microbiol.">
        <title>Complete genome sequence of Corynebacterium casei LMG S-19264T (=DSM 44701T), isolated from a smear-ripened cheese.</title>
        <authorList>
            <consortium name="US DOE Joint Genome Institute (JGI-PGF)"/>
            <person name="Walter F."/>
            <person name="Albersmeier A."/>
            <person name="Kalinowski J."/>
            <person name="Ruckert C."/>
        </authorList>
    </citation>
    <scope>NUCLEOTIDE SEQUENCE</scope>
    <source>
        <strain evidence="2">KCTC 23714</strain>
    </source>
</reference>
<dbReference type="SUPFAM" id="SSF51556">
    <property type="entry name" value="Metallo-dependent hydrolases"/>
    <property type="match status" value="1"/>
</dbReference>
<dbReference type="EMBL" id="BMYQ01000002">
    <property type="protein sequence ID" value="GGW26190.1"/>
    <property type="molecule type" value="Genomic_DNA"/>
</dbReference>
<dbReference type="NCBIfam" id="NF011987">
    <property type="entry name" value="PRK15446.2-3"/>
    <property type="match status" value="1"/>
</dbReference>
<dbReference type="GO" id="GO:0016810">
    <property type="term" value="F:hydrolase activity, acting on carbon-nitrogen (but not peptide) bonds"/>
    <property type="evidence" value="ECO:0007669"/>
    <property type="project" value="InterPro"/>
</dbReference>
<protein>
    <submittedName>
        <fullName evidence="2">Alpha-D-ribose 1-methylphosphonate 5-triphosphate diphosphatase</fullName>
    </submittedName>
</protein>
<dbReference type="PANTHER" id="PTHR43135:SF3">
    <property type="entry name" value="ALPHA-D-RIBOSE 1-METHYLPHOSPHONATE 5-TRIPHOSPHATE DIPHOSPHATASE"/>
    <property type="match status" value="1"/>
</dbReference>
<proteinExistence type="predicted"/>
<dbReference type="Gene3D" id="3.20.20.140">
    <property type="entry name" value="Metal-dependent hydrolases"/>
    <property type="match status" value="1"/>
</dbReference>
<dbReference type="RefSeq" id="WP_189633012.1">
    <property type="nucleotide sequence ID" value="NZ_BMYQ01000002.1"/>
</dbReference>
<feature type="domain" description="Amidohydrolase-related" evidence="1">
    <location>
        <begin position="48"/>
        <end position="369"/>
    </location>
</feature>
<evidence type="ECO:0000313" key="2">
    <source>
        <dbReference type="EMBL" id="GGW26190.1"/>
    </source>
</evidence>
<dbReference type="NCBIfam" id="NF011990">
    <property type="entry name" value="PRK15446.2-6"/>
    <property type="match status" value="1"/>
</dbReference>
<organism evidence="2 3">
    <name type="scientific">Gemmobacter lanyuensis</name>
    <dbReference type="NCBI Taxonomy" id="1054497"/>
    <lineage>
        <taxon>Bacteria</taxon>
        <taxon>Pseudomonadati</taxon>
        <taxon>Pseudomonadota</taxon>
        <taxon>Alphaproteobacteria</taxon>
        <taxon>Rhodobacterales</taxon>
        <taxon>Paracoccaceae</taxon>
        <taxon>Gemmobacter</taxon>
    </lineage>
</organism>